<dbReference type="AlphaFoldDB" id="A0A1Q9AJE8"/>
<keyword evidence="1" id="KW-1003">Cell membrane</keyword>
<name>A0A1Q9AJE8_9HYPH</name>
<reference evidence="3 4" key="1">
    <citation type="submission" date="2016-09" db="EMBL/GenBank/DDBJ databases">
        <title>Rhizobium sp. nov., a novel species isolated from the rice rhizosphere.</title>
        <authorList>
            <person name="Zhao J."/>
            <person name="Zhang X."/>
        </authorList>
    </citation>
    <scope>NUCLEOTIDE SEQUENCE [LARGE SCALE GENOMIC DNA]</scope>
    <source>
        <strain evidence="3 4">MH17</strain>
    </source>
</reference>
<dbReference type="HAMAP" id="MF_00386">
    <property type="entry name" value="UPF0161_YidD"/>
    <property type="match status" value="1"/>
</dbReference>
<comment type="similarity">
    <text evidence="1">Belongs to the UPF0161 family.</text>
</comment>
<proteinExistence type="inferred from homology"/>
<dbReference type="PANTHER" id="PTHR33383">
    <property type="entry name" value="MEMBRANE PROTEIN INSERTION EFFICIENCY FACTOR-RELATED"/>
    <property type="match status" value="1"/>
</dbReference>
<organism evidence="3 4">
    <name type="scientific">Xaviernesmea rhizosphaerae</name>
    <dbReference type="NCBI Taxonomy" id="1672749"/>
    <lineage>
        <taxon>Bacteria</taxon>
        <taxon>Pseudomonadati</taxon>
        <taxon>Pseudomonadota</taxon>
        <taxon>Alphaproteobacteria</taxon>
        <taxon>Hyphomicrobiales</taxon>
        <taxon>Rhizobiaceae</taxon>
        <taxon>Rhizobium/Agrobacterium group</taxon>
        <taxon>Xaviernesmea</taxon>
    </lineage>
</organism>
<feature type="region of interest" description="Disordered" evidence="2">
    <location>
        <begin position="1"/>
        <end position="35"/>
    </location>
</feature>
<comment type="subcellular location">
    <subcellularLocation>
        <location evidence="1">Cell membrane</location>
        <topology evidence="1">Peripheral membrane protein</topology>
        <orientation evidence="1">Cytoplasmic side</orientation>
    </subcellularLocation>
</comment>
<evidence type="ECO:0000256" key="1">
    <source>
        <dbReference type="HAMAP-Rule" id="MF_00386"/>
    </source>
</evidence>
<gene>
    <name evidence="3" type="ORF">BJF92_22580</name>
</gene>
<comment type="caution">
    <text evidence="3">The sequence shown here is derived from an EMBL/GenBank/DDBJ whole genome shotgun (WGS) entry which is preliminary data.</text>
</comment>
<evidence type="ECO:0000256" key="2">
    <source>
        <dbReference type="SAM" id="MobiDB-lite"/>
    </source>
</evidence>
<dbReference type="STRING" id="1672749.BJF92_22580"/>
<dbReference type="Proteomes" id="UP000186143">
    <property type="component" value="Unassembled WGS sequence"/>
</dbReference>
<keyword evidence="1" id="KW-0472">Membrane</keyword>
<protein>
    <recommendedName>
        <fullName evidence="1">Putative membrane protein insertion efficiency factor</fullName>
    </recommendedName>
</protein>
<dbReference type="EMBL" id="MKIO01000029">
    <property type="protein sequence ID" value="OLP55349.1"/>
    <property type="molecule type" value="Genomic_DNA"/>
</dbReference>
<feature type="compositionally biased region" description="Basic and acidic residues" evidence="2">
    <location>
        <begin position="8"/>
        <end position="17"/>
    </location>
</feature>
<dbReference type="NCBIfam" id="TIGR00278">
    <property type="entry name" value="membrane protein insertion efficiency factor YidD"/>
    <property type="match status" value="1"/>
</dbReference>
<evidence type="ECO:0000313" key="4">
    <source>
        <dbReference type="Proteomes" id="UP000186143"/>
    </source>
</evidence>
<dbReference type="PANTHER" id="PTHR33383:SF1">
    <property type="entry name" value="MEMBRANE PROTEIN INSERTION EFFICIENCY FACTOR-RELATED"/>
    <property type="match status" value="1"/>
</dbReference>
<dbReference type="InterPro" id="IPR002696">
    <property type="entry name" value="Membr_insert_effic_factor_YidD"/>
</dbReference>
<dbReference type="GO" id="GO:0005886">
    <property type="term" value="C:plasma membrane"/>
    <property type="evidence" value="ECO:0007669"/>
    <property type="project" value="UniProtKB-SubCell"/>
</dbReference>
<accession>A0A1Q9AJE8</accession>
<evidence type="ECO:0000313" key="3">
    <source>
        <dbReference type="EMBL" id="OLP55349.1"/>
    </source>
</evidence>
<dbReference type="SMART" id="SM01234">
    <property type="entry name" value="Haemolytic"/>
    <property type="match status" value="1"/>
</dbReference>
<dbReference type="OrthoDB" id="9801753at2"/>
<dbReference type="Pfam" id="PF01809">
    <property type="entry name" value="YidD"/>
    <property type="match status" value="1"/>
</dbReference>
<comment type="function">
    <text evidence="1">Could be involved in insertion of integral membrane proteins into the membrane.</text>
</comment>
<dbReference type="RefSeq" id="WP_075634897.1">
    <property type="nucleotide sequence ID" value="NZ_MKIO01000029.1"/>
</dbReference>
<sequence length="131" mass="14662">MCKACGGPHEHPAKDPAETAPRTKPTPRFSRNWRGPFRRTPGRLAGLGLIRLYQLTLSGFVGHGCRHIPTCSEYGYEAIARHGLWRGGWMALFRVARCGPGGTTGLDPVPERLAPRLGWWAPWRLWQLGKH</sequence>